<organism evidence="2 3">
    <name type="scientific">Nocardia otitidiscaviarum</name>
    <dbReference type="NCBI Taxonomy" id="1823"/>
    <lineage>
        <taxon>Bacteria</taxon>
        <taxon>Bacillati</taxon>
        <taxon>Actinomycetota</taxon>
        <taxon>Actinomycetes</taxon>
        <taxon>Mycobacteriales</taxon>
        <taxon>Nocardiaceae</taxon>
        <taxon>Nocardia</taxon>
    </lineage>
</organism>
<dbReference type="Proteomes" id="UP000255467">
    <property type="component" value="Unassembled WGS sequence"/>
</dbReference>
<evidence type="ECO:0000256" key="1">
    <source>
        <dbReference type="SAM" id="Phobius"/>
    </source>
</evidence>
<dbReference type="EMBL" id="UGRY01000002">
    <property type="protein sequence ID" value="SUA76071.1"/>
    <property type="molecule type" value="Genomic_DNA"/>
</dbReference>
<dbReference type="AlphaFoldDB" id="A0A378YHV0"/>
<reference evidence="2 3" key="1">
    <citation type="submission" date="2018-06" db="EMBL/GenBank/DDBJ databases">
        <authorList>
            <consortium name="Pathogen Informatics"/>
            <person name="Doyle S."/>
        </authorList>
    </citation>
    <scope>NUCLEOTIDE SEQUENCE [LARGE SCALE GENOMIC DNA]</scope>
    <source>
        <strain evidence="2 3">NCTC1934</strain>
    </source>
</reference>
<accession>A0A378YHV0</accession>
<keyword evidence="1" id="KW-1133">Transmembrane helix</keyword>
<proteinExistence type="predicted"/>
<feature type="transmembrane region" description="Helical" evidence="1">
    <location>
        <begin position="42"/>
        <end position="68"/>
    </location>
</feature>
<sequence length="74" mass="8451">MSSSPSNSPITLFRGEGSWKRPRESFSRGRFRIRNTVPLDSAIVVLAFEILLVLVSVLIAWFGLYVLYRLFTES</sequence>
<gene>
    <name evidence="2" type="ORF">NCTC1934_02368</name>
</gene>
<evidence type="ECO:0000313" key="3">
    <source>
        <dbReference type="Proteomes" id="UP000255467"/>
    </source>
</evidence>
<evidence type="ECO:0000313" key="2">
    <source>
        <dbReference type="EMBL" id="SUA76071.1"/>
    </source>
</evidence>
<name>A0A378YHV0_9NOCA</name>
<keyword evidence="3" id="KW-1185">Reference proteome</keyword>
<keyword evidence="1" id="KW-0472">Membrane</keyword>
<dbReference type="STRING" id="1406858.GCA_000710895_02206"/>
<protein>
    <submittedName>
        <fullName evidence="2">Uncharacterized protein</fullName>
    </submittedName>
</protein>
<keyword evidence="1" id="KW-0812">Transmembrane</keyword>